<dbReference type="InterPro" id="IPR011053">
    <property type="entry name" value="Single_hybrid_motif"/>
</dbReference>
<comment type="subcellular location">
    <subcellularLocation>
        <location evidence="1">Membrane</location>
        <topology evidence="1">Single-pass membrane protein</topology>
    </subcellularLocation>
</comment>
<dbReference type="PANTHER" id="PTHR30386:SF26">
    <property type="entry name" value="TRANSPORT PROTEIN COMB"/>
    <property type="match status" value="1"/>
</dbReference>
<comment type="similarity">
    <text evidence="2">Belongs to the membrane fusion protein (MFP) (TC 8.A.1) family.</text>
</comment>
<dbReference type="AlphaFoldDB" id="A0A7C3VS62"/>
<dbReference type="SUPFAM" id="SSF51230">
    <property type="entry name" value="Single hybrid motif"/>
    <property type="match status" value="1"/>
</dbReference>
<dbReference type="PANTHER" id="PTHR30386">
    <property type="entry name" value="MEMBRANE FUSION SUBUNIT OF EMRAB-TOLC MULTIDRUG EFFLUX PUMP"/>
    <property type="match status" value="1"/>
</dbReference>
<evidence type="ECO:0000256" key="2">
    <source>
        <dbReference type="ARBA" id="ARBA00009477"/>
    </source>
</evidence>
<dbReference type="Gene3D" id="2.40.50.100">
    <property type="match status" value="1"/>
</dbReference>
<evidence type="ECO:0000313" key="9">
    <source>
        <dbReference type="EMBL" id="HGG01316.1"/>
    </source>
</evidence>
<sequence length="615" mass="68645">MKDQTPAAQDTSLQDLSPMTSNAIRTEAMFDHPVILEPKPYWSSIIVWALMGMTAVGITWAYFAKIEQVIPSTGKLEPQGAVVEVKAPTGGVVREILVKGGDIVDQGQIILRFDATAPAADVEALKQQRELAMVQKTALENQAYIQSLRQLRDRLRQETEAYQAEIDGLQVAGGGEFGANQQRRVEASRSEVDSRVQAARARVQELEEQLAGIRTQIPTVRRQVALSRDQLQASLNQVASAKAQLPAAQAQLDAALAQLPTAEAQLYNAQQGLKLNESILAQISPLVEQGAVSELQRKRQEQEVLNRETEVSAREAEILSRRQEISGREAEILRRRDDITTREAELIRNQDQIVSREAEIERLISQEQQLQQQINQAQQQLRNTDSSWQEELLTKIADNQKRLSEIEVQLANAVQENERSNLENQNRISQIDAQLARAQLQLQYQELKAPVRGYVFDLQPNKPGFVARETEPILKIVPDSEVEASVFISNQDIALVTEALRLNKERFANGEQEEDGVRVEVSVEAFPSTEYGTVEGVLTSIGDDAMPPEQGVRPYWAFPATIKLKQQEFVLSDGRKASLKSGMAVQANINIGQQTVLQIFLGRLTRKTNTLETVR</sequence>
<organism evidence="9">
    <name type="scientific">Planktothricoides sp. SpSt-374</name>
    <dbReference type="NCBI Taxonomy" id="2282167"/>
    <lineage>
        <taxon>Bacteria</taxon>
        <taxon>Bacillati</taxon>
        <taxon>Cyanobacteriota</taxon>
        <taxon>Cyanophyceae</taxon>
        <taxon>Oscillatoriophycideae</taxon>
        <taxon>Oscillatoriales</taxon>
        <taxon>Oscillatoriaceae</taxon>
        <taxon>Planktothricoides</taxon>
    </lineage>
</organism>
<proteinExistence type="inferred from homology"/>
<gene>
    <name evidence="9" type="ORF">ENR15_11875</name>
</gene>
<evidence type="ECO:0000256" key="1">
    <source>
        <dbReference type="ARBA" id="ARBA00004167"/>
    </source>
</evidence>
<feature type="coiled-coil region" evidence="6">
    <location>
        <begin position="353"/>
        <end position="423"/>
    </location>
</feature>
<comment type="caution">
    <text evidence="9">The sequence shown here is derived from an EMBL/GenBank/DDBJ whole genome shotgun (WGS) entry which is preliminary data.</text>
</comment>
<evidence type="ECO:0000259" key="8">
    <source>
        <dbReference type="Pfam" id="PF26002"/>
    </source>
</evidence>
<keyword evidence="4 7" id="KW-1133">Transmembrane helix</keyword>
<dbReference type="PRINTS" id="PR01490">
    <property type="entry name" value="RTXTOXIND"/>
</dbReference>
<feature type="transmembrane region" description="Helical" evidence="7">
    <location>
        <begin position="41"/>
        <end position="63"/>
    </location>
</feature>
<evidence type="ECO:0000256" key="6">
    <source>
        <dbReference type="SAM" id="Coils"/>
    </source>
</evidence>
<feature type="coiled-coil region" evidence="6">
    <location>
        <begin position="122"/>
        <end position="258"/>
    </location>
</feature>
<evidence type="ECO:0000256" key="5">
    <source>
        <dbReference type="ARBA" id="ARBA00023136"/>
    </source>
</evidence>
<evidence type="ECO:0000256" key="4">
    <source>
        <dbReference type="ARBA" id="ARBA00022989"/>
    </source>
</evidence>
<keyword evidence="5 7" id="KW-0472">Membrane</keyword>
<feature type="domain" description="AprE-like beta-barrel" evidence="8">
    <location>
        <begin position="514"/>
        <end position="591"/>
    </location>
</feature>
<dbReference type="GO" id="GO:0016020">
    <property type="term" value="C:membrane"/>
    <property type="evidence" value="ECO:0007669"/>
    <property type="project" value="UniProtKB-SubCell"/>
</dbReference>
<keyword evidence="3 7" id="KW-0812">Transmembrane</keyword>
<keyword evidence="6" id="KW-0175">Coiled coil</keyword>
<dbReference type="Gene3D" id="2.40.30.170">
    <property type="match status" value="1"/>
</dbReference>
<protein>
    <submittedName>
        <fullName evidence="9">HlyD family efflux transporter periplasmic adaptor subunit</fullName>
    </submittedName>
</protein>
<reference evidence="9" key="1">
    <citation type="journal article" date="2020" name="mSystems">
        <title>Genome- and Community-Level Interaction Insights into Carbon Utilization and Element Cycling Functions of Hydrothermarchaeota in Hydrothermal Sediment.</title>
        <authorList>
            <person name="Zhou Z."/>
            <person name="Liu Y."/>
            <person name="Xu W."/>
            <person name="Pan J."/>
            <person name="Luo Z.H."/>
            <person name="Li M."/>
        </authorList>
    </citation>
    <scope>NUCLEOTIDE SEQUENCE [LARGE SCALE GENOMIC DNA]</scope>
    <source>
        <strain evidence="9">SpSt-374</strain>
    </source>
</reference>
<dbReference type="Pfam" id="PF26002">
    <property type="entry name" value="Beta-barrel_AprE"/>
    <property type="match status" value="1"/>
</dbReference>
<dbReference type="EMBL" id="DSPX01000121">
    <property type="protein sequence ID" value="HGG01316.1"/>
    <property type="molecule type" value="Genomic_DNA"/>
</dbReference>
<dbReference type="InterPro" id="IPR050739">
    <property type="entry name" value="MFP"/>
</dbReference>
<evidence type="ECO:0000256" key="7">
    <source>
        <dbReference type="SAM" id="Phobius"/>
    </source>
</evidence>
<dbReference type="InterPro" id="IPR058982">
    <property type="entry name" value="Beta-barrel_AprE"/>
</dbReference>
<name>A0A7C3VS62_9CYAN</name>
<accession>A0A7C3VS62</accession>
<evidence type="ECO:0000256" key="3">
    <source>
        <dbReference type="ARBA" id="ARBA00022692"/>
    </source>
</evidence>